<protein>
    <recommendedName>
        <fullName evidence="7">Mammalian cell entry protein</fullName>
    </recommendedName>
</protein>
<evidence type="ECO:0008006" key="7">
    <source>
        <dbReference type="Google" id="ProtNLM"/>
    </source>
</evidence>
<proteinExistence type="predicted"/>
<feature type="region of interest" description="Disordered" evidence="3">
    <location>
        <begin position="1"/>
        <end position="23"/>
    </location>
</feature>
<sequence>MPPANSSPTRGVSPVDLDSKRPDEAHLIEAAEAQAVEAEALAAAARARVRAIRERQRAETTDTASPPIAEAGADEKSAHPEAEESADAPCAAAEVADLEISPTAGVAGDKSRRRAASKWKSRRLARPKLTTVLGGIGIVCAAALLAMSAVMVHHHDQLVGKRQRAAEFAAAARQVVVTLMSINADTAKADVQHIIDSSTGQFRDEFRGAADDFIKVAQSAKVSTKTTVQDAAVEAMTDDTAVVLVAARSTLINTAGASEQPRSWRLSLKLARDDGKIKMSSMEFIP</sequence>
<dbReference type="OrthoDB" id="4774723at2"/>
<keyword evidence="6" id="KW-1185">Reference proteome</keyword>
<dbReference type="PANTHER" id="PTHR37042">
    <property type="entry name" value="OUTER MEMBRANE PROTEIN RV1973"/>
    <property type="match status" value="1"/>
</dbReference>
<evidence type="ECO:0000256" key="2">
    <source>
        <dbReference type="ARBA" id="ARBA00023136"/>
    </source>
</evidence>
<accession>A0A2K4YDS5</accession>
<feature type="compositionally biased region" description="Basic and acidic residues" evidence="3">
    <location>
        <begin position="51"/>
        <end position="60"/>
    </location>
</feature>
<dbReference type="EMBL" id="FXEG02000003">
    <property type="protein sequence ID" value="SOX54939.1"/>
    <property type="molecule type" value="Genomic_DNA"/>
</dbReference>
<feature type="region of interest" description="Disordered" evidence="3">
    <location>
        <begin position="47"/>
        <end position="91"/>
    </location>
</feature>
<dbReference type="Proteomes" id="UP000236318">
    <property type="component" value="Unassembled WGS sequence"/>
</dbReference>
<gene>
    <name evidence="5" type="ORF">MAAFP003_3619</name>
</gene>
<feature type="transmembrane region" description="Helical" evidence="4">
    <location>
        <begin position="129"/>
        <end position="152"/>
    </location>
</feature>
<evidence type="ECO:0000256" key="3">
    <source>
        <dbReference type="SAM" id="MobiDB-lite"/>
    </source>
</evidence>
<comment type="caution">
    <text evidence="5">The sequence shown here is derived from an EMBL/GenBank/DDBJ whole genome shotgun (WGS) entry which is preliminary data.</text>
</comment>
<feature type="compositionally biased region" description="Polar residues" evidence="3">
    <location>
        <begin position="1"/>
        <end position="10"/>
    </location>
</feature>
<keyword evidence="4" id="KW-1133">Transmembrane helix</keyword>
<feature type="compositionally biased region" description="Basic and acidic residues" evidence="3">
    <location>
        <begin position="73"/>
        <end position="82"/>
    </location>
</feature>
<evidence type="ECO:0000256" key="4">
    <source>
        <dbReference type="SAM" id="Phobius"/>
    </source>
</evidence>
<dbReference type="PANTHER" id="PTHR37042:SF4">
    <property type="entry name" value="OUTER MEMBRANE PROTEIN RV1973"/>
    <property type="match status" value="1"/>
</dbReference>
<organism evidence="5 6">
    <name type="scientific">Mycobacterium ahvazicum</name>
    <dbReference type="NCBI Taxonomy" id="1964395"/>
    <lineage>
        <taxon>Bacteria</taxon>
        <taxon>Bacillati</taxon>
        <taxon>Actinomycetota</taxon>
        <taxon>Actinomycetes</taxon>
        <taxon>Mycobacteriales</taxon>
        <taxon>Mycobacteriaceae</taxon>
        <taxon>Mycobacterium</taxon>
        <taxon>Mycobacterium simiae complex</taxon>
    </lineage>
</organism>
<keyword evidence="4" id="KW-0812">Transmembrane</keyword>
<evidence type="ECO:0000256" key="1">
    <source>
        <dbReference type="ARBA" id="ARBA00004370"/>
    </source>
</evidence>
<reference evidence="5" key="1">
    <citation type="submission" date="2018-01" db="EMBL/GenBank/DDBJ databases">
        <authorList>
            <consortium name="Urmite Genomes"/>
        </authorList>
    </citation>
    <scope>NUCLEOTIDE SEQUENCE [LARGE SCALE GENOMIC DNA]</scope>
    <source>
        <strain evidence="5">AFP003</strain>
    </source>
</reference>
<evidence type="ECO:0000313" key="5">
    <source>
        <dbReference type="EMBL" id="SOX54939.1"/>
    </source>
</evidence>
<keyword evidence="2 4" id="KW-0472">Membrane</keyword>
<evidence type="ECO:0000313" key="6">
    <source>
        <dbReference type="Proteomes" id="UP000236318"/>
    </source>
</evidence>
<name>A0A2K4YDS5_9MYCO</name>
<comment type="subcellular location">
    <subcellularLocation>
        <location evidence="1">Membrane</location>
    </subcellularLocation>
</comment>
<dbReference type="GO" id="GO:0016020">
    <property type="term" value="C:membrane"/>
    <property type="evidence" value="ECO:0007669"/>
    <property type="project" value="UniProtKB-SubCell"/>
</dbReference>
<dbReference type="AlphaFoldDB" id="A0A2K4YDS5"/>